<accession>A0A0N1F4J5</accession>
<dbReference type="PANTHER" id="PTHR30188:SF3">
    <property type="entry name" value="ABC TRANSPORTER PERMEASE"/>
    <property type="match status" value="1"/>
</dbReference>
<comment type="function">
    <text evidence="1">Could be part of an ABC transporter complex.</text>
</comment>
<dbReference type="Pfam" id="PF01740">
    <property type="entry name" value="STAS"/>
    <property type="match status" value="1"/>
</dbReference>
<dbReference type="PANTHER" id="PTHR30188">
    <property type="entry name" value="ABC TRANSPORTER PERMEASE PROTEIN-RELATED"/>
    <property type="match status" value="1"/>
</dbReference>
<evidence type="ECO:0000259" key="3">
    <source>
        <dbReference type="PROSITE" id="PS50801"/>
    </source>
</evidence>
<feature type="transmembrane region" description="Helical" evidence="2">
    <location>
        <begin position="318"/>
        <end position="338"/>
    </location>
</feature>
<evidence type="ECO:0000256" key="2">
    <source>
        <dbReference type="RuleBase" id="RU362044"/>
    </source>
</evidence>
<name>A0A0N1F4J5_9HYPH</name>
<evidence type="ECO:0000256" key="1">
    <source>
        <dbReference type="ARBA" id="ARBA00003787"/>
    </source>
</evidence>
<comment type="subcellular location">
    <subcellularLocation>
        <location evidence="2">Cell inner membrane</location>
        <topology evidence="2">Multi-pass membrane protein</topology>
    </subcellularLocation>
</comment>
<keyword evidence="2" id="KW-1133">Transmembrane helix</keyword>
<dbReference type="SUPFAM" id="SSF52091">
    <property type="entry name" value="SpoIIaa-like"/>
    <property type="match status" value="1"/>
</dbReference>
<dbReference type="InterPro" id="IPR002645">
    <property type="entry name" value="STAS_dom"/>
</dbReference>
<dbReference type="OrthoDB" id="9805022at2"/>
<feature type="transmembrane region" description="Helical" evidence="2">
    <location>
        <begin position="268"/>
        <end position="297"/>
    </location>
</feature>
<dbReference type="GO" id="GO:0043190">
    <property type="term" value="C:ATP-binding cassette (ABC) transporter complex"/>
    <property type="evidence" value="ECO:0007669"/>
    <property type="project" value="InterPro"/>
</dbReference>
<dbReference type="GO" id="GO:0005548">
    <property type="term" value="F:phospholipid transporter activity"/>
    <property type="evidence" value="ECO:0007669"/>
    <property type="project" value="TreeGrafter"/>
</dbReference>
<feature type="transmembrane region" description="Helical" evidence="2">
    <location>
        <begin position="135"/>
        <end position="155"/>
    </location>
</feature>
<proteinExistence type="inferred from homology"/>
<keyword evidence="5" id="KW-1185">Reference proteome</keyword>
<evidence type="ECO:0000313" key="4">
    <source>
        <dbReference type="EMBL" id="KPH80452.1"/>
    </source>
</evidence>
<dbReference type="PROSITE" id="PS50801">
    <property type="entry name" value="STAS"/>
    <property type="match status" value="1"/>
</dbReference>
<dbReference type="InterPro" id="IPR036513">
    <property type="entry name" value="STAS_dom_sf"/>
</dbReference>
<dbReference type="Gene3D" id="3.30.750.24">
    <property type="entry name" value="STAS domain"/>
    <property type="match status" value="1"/>
</dbReference>
<keyword evidence="2" id="KW-0812">Transmembrane</keyword>
<keyword evidence="2" id="KW-1003">Cell membrane</keyword>
<dbReference type="Pfam" id="PF02405">
    <property type="entry name" value="MlaE"/>
    <property type="match status" value="1"/>
</dbReference>
<dbReference type="EMBL" id="LGSZ01000040">
    <property type="protein sequence ID" value="KPH80452.1"/>
    <property type="molecule type" value="Genomic_DNA"/>
</dbReference>
<keyword evidence="2" id="KW-0997">Cell inner membrane</keyword>
<protein>
    <submittedName>
        <fullName evidence="4">ABC transporter permease</fullName>
    </submittedName>
</protein>
<feature type="transmembrane region" description="Helical" evidence="2">
    <location>
        <begin position="203"/>
        <end position="229"/>
    </location>
</feature>
<gene>
    <name evidence="4" type="ORF">AE618_11675</name>
</gene>
<feature type="domain" description="STAS" evidence="3">
    <location>
        <begin position="9"/>
        <end position="131"/>
    </location>
</feature>
<feature type="transmembrane region" description="Helical" evidence="2">
    <location>
        <begin position="358"/>
        <end position="379"/>
    </location>
</feature>
<dbReference type="Proteomes" id="UP000037822">
    <property type="component" value="Unassembled WGS sequence"/>
</dbReference>
<dbReference type="NCBIfam" id="TIGR00056">
    <property type="entry name" value="MlaE family lipid ABC transporter permease subunit"/>
    <property type="match status" value="1"/>
</dbReference>
<organism evidence="4 5">
    <name type="scientific">Bosea vaviloviae</name>
    <dbReference type="NCBI Taxonomy" id="1526658"/>
    <lineage>
        <taxon>Bacteria</taxon>
        <taxon>Pseudomonadati</taxon>
        <taxon>Pseudomonadota</taxon>
        <taxon>Alphaproteobacteria</taxon>
        <taxon>Hyphomicrobiales</taxon>
        <taxon>Boseaceae</taxon>
        <taxon>Bosea</taxon>
    </lineage>
</organism>
<keyword evidence="2" id="KW-0472">Membrane</keyword>
<reference evidence="4 5" key="1">
    <citation type="submission" date="2015-07" db="EMBL/GenBank/DDBJ databases">
        <title>Whole genome sequencing of Bosea vaviloviae isolated from cave pool.</title>
        <authorList>
            <person name="Tan N.E.H."/>
            <person name="Lee Y.P."/>
            <person name="Gan H.M."/>
            <person name="Barton H."/>
            <person name="Savka M.A."/>
        </authorList>
    </citation>
    <scope>NUCLEOTIDE SEQUENCE [LARGE SCALE GENOMIC DNA]</scope>
    <source>
        <strain evidence="4 5">SD260</strain>
    </source>
</reference>
<comment type="similarity">
    <text evidence="2">Belongs to the MlaE permease family.</text>
</comment>
<dbReference type="AlphaFoldDB" id="A0A0N1F4J5"/>
<feature type="transmembrane region" description="Helical" evidence="2">
    <location>
        <begin position="170"/>
        <end position="191"/>
    </location>
</feature>
<dbReference type="InterPro" id="IPR003453">
    <property type="entry name" value="ABC_MlaE_roteobac"/>
</dbReference>
<dbReference type="InterPro" id="IPR030802">
    <property type="entry name" value="Permease_MalE"/>
</dbReference>
<sequence length="381" mass="40629">MASPDTAEPQAVFRDDDGTLAVVLAGSWSADRAPRIESLAKEIAERVEKASHARFDLSAVVRLDTLGAYVLNRIKHQQEAAGSGVEIVSKRPEHGILLAEVGVHDHYASPADNQFRVVDVLVNIGEAVVRFGRDIVGGAMFLGEVVVGSAGVVFGPRKFRGPSLVNQIEMIAFNGAPIIMLISFLVGCIVAQQGIFQLQQFGATVFVVNLTGILILRELGVLLTSIMIAGRSGSAFTAEIGSMKMREEIDALRVMGLDPIEVLVVPRILALVISLPILTFISSMAGLTGAALVSWLYGNIGIDTFLARLQSVITWKHFAVGLIKAPFMAFVIGLIASIEGLAVKGSAESLGRQVTASVVKAIFMVIVVDGLFAIFFASIEF</sequence>
<comment type="caution">
    <text evidence="4">The sequence shown here is derived from an EMBL/GenBank/DDBJ whole genome shotgun (WGS) entry which is preliminary data.</text>
</comment>
<evidence type="ECO:0000313" key="5">
    <source>
        <dbReference type="Proteomes" id="UP000037822"/>
    </source>
</evidence>
<dbReference type="RefSeq" id="WP_054209237.1">
    <property type="nucleotide sequence ID" value="NZ_LGSZ01000040.1"/>
</dbReference>
<dbReference type="PATRIC" id="fig|1526658.3.peg.3763"/>